<dbReference type="STRING" id="13035.Dacsa_0466"/>
<evidence type="ECO:0000256" key="1">
    <source>
        <dbReference type="ARBA" id="ARBA00004418"/>
    </source>
</evidence>
<dbReference type="PRINTS" id="PR00909">
    <property type="entry name" value="SPERMDNBNDNG"/>
</dbReference>
<comment type="subcellular location">
    <subcellularLocation>
        <location evidence="1">Periplasm</location>
    </subcellularLocation>
</comment>
<dbReference type="InterPro" id="IPR001188">
    <property type="entry name" value="Sperm_putr-bd"/>
</dbReference>
<dbReference type="KEGG" id="dsl:Dacsa_0466"/>
<dbReference type="PATRIC" id="fig|13035.3.peg.531"/>
<dbReference type="PANTHER" id="PTHR30222:SF17">
    <property type="entry name" value="SPERMIDINE_PUTRESCINE-BINDING PERIPLASMIC PROTEIN"/>
    <property type="match status" value="1"/>
</dbReference>
<dbReference type="PANTHER" id="PTHR30222">
    <property type="entry name" value="SPERMIDINE/PUTRESCINE-BINDING PERIPLASMIC PROTEIN"/>
    <property type="match status" value="1"/>
</dbReference>
<evidence type="ECO:0000313" key="6">
    <source>
        <dbReference type="Proteomes" id="UP000010482"/>
    </source>
</evidence>
<dbReference type="PROSITE" id="PS51257">
    <property type="entry name" value="PROKAR_LIPOPROTEIN"/>
    <property type="match status" value="1"/>
</dbReference>
<dbReference type="GO" id="GO:0019808">
    <property type="term" value="F:polyamine binding"/>
    <property type="evidence" value="ECO:0007669"/>
    <property type="project" value="InterPro"/>
</dbReference>
<accession>K9YT42</accession>
<name>K9YT42_DACS8</name>
<keyword evidence="2" id="KW-0813">Transport</keyword>
<gene>
    <name evidence="5" type="ORF">Dacsa_0466</name>
</gene>
<dbReference type="HOGENOM" id="CLU_026974_11_1_3"/>
<dbReference type="Gene3D" id="3.40.190.10">
    <property type="entry name" value="Periplasmic binding protein-like II"/>
    <property type="match status" value="2"/>
</dbReference>
<evidence type="ECO:0000256" key="3">
    <source>
        <dbReference type="ARBA" id="ARBA00022729"/>
    </source>
</evidence>
<dbReference type="GO" id="GO:0015846">
    <property type="term" value="P:polyamine transport"/>
    <property type="evidence" value="ECO:0007669"/>
    <property type="project" value="InterPro"/>
</dbReference>
<dbReference type="OrthoDB" id="503789at2"/>
<evidence type="ECO:0000256" key="4">
    <source>
        <dbReference type="ARBA" id="ARBA00022764"/>
    </source>
</evidence>
<sequence length="369" mass="42311">MLNRREVLLITLMSAIAPFLSSCRTSNNSLVIKVLEDSIPPQLLGDFKKQFPLDRTLDIKPISQLESLYQFLENAVTKDNQKTANLVTLGDIWLEKAIKKELIQPLTVNSLRNWEMLPASWQKLVQRDRNGNLDARGKVWGIPYRWGSTVIAYREDRFRQAGYDPPTDWGDLWREELRDRISLLNQPREVIGLTLKKLGFSYNTPDLDSISDLKTALKTLNQQVKFYSSQSYLQPLILEDTWVAVGWSNDLLQLRTRYPDIKTIIPRSGTALWADLWVNPTGNEAISEAILQWIDFCLNPKAANQIGIFTNASSPIFINANRDKIPKSLGEDKIKNPSSEVLEKSEFLLPLSPKTEEQYQGFWKGMRRS</sequence>
<dbReference type="SUPFAM" id="SSF53850">
    <property type="entry name" value="Periplasmic binding protein-like II"/>
    <property type="match status" value="1"/>
</dbReference>
<evidence type="ECO:0000256" key="2">
    <source>
        <dbReference type="ARBA" id="ARBA00022448"/>
    </source>
</evidence>
<protein>
    <submittedName>
        <fullName evidence="5">Spermidine/putrescine-binding periplasmic protein</fullName>
    </submittedName>
</protein>
<dbReference type="RefSeq" id="WP_015228266.1">
    <property type="nucleotide sequence ID" value="NC_019780.1"/>
</dbReference>
<dbReference type="GO" id="GO:0042597">
    <property type="term" value="C:periplasmic space"/>
    <property type="evidence" value="ECO:0007669"/>
    <property type="project" value="UniProtKB-SubCell"/>
</dbReference>
<keyword evidence="4" id="KW-0574">Periplasm</keyword>
<dbReference type="Proteomes" id="UP000010482">
    <property type="component" value="Chromosome"/>
</dbReference>
<reference evidence="5" key="1">
    <citation type="submission" date="2012-04" db="EMBL/GenBank/DDBJ databases">
        <title>Finished genome of Dactylococcopsis salina PCC 8305.</title>
        <authorList>
            <consortium name="US DOE Joint Genome Institute"/>
            <person name="Gugger M."/>
            <person name="Coursin T."/>
            <person name="Rippka R."/>
            <person name="Tandeau De Marsac N."/>
            <person name="Huntemann M."/>
            <person name="Wei C.-L."/>
            <person name="Han J."/>
            <person name="Detter J.C."/>
            <person name="Han C."/>
            <person name="Tapia R."/>
            <person name="Daligault H."/>
            <person name="Chen A."/>
            <person name="Krypides N."/>
            <person name="Mavromatis K."/>
            <person name="Markowitz V."/>
            <person name="Szeto E."/>
            <person name="Ivanova N."/>
            <person name="Ovchinnikova G."/>
            <person name="Pagani I."/>
            <person name="Pati A."/>
            <person name="Goodwin L."/>
            <person name="Peters L."/>
            <person name="Pitluck S."/>
            <person name="Woyke T."/>
            <person name="Kerfeld C."/>
        </authorList>
    </citation>
    <scope>NUCLEOTIDE SEQUENCE [LARGE SCALE GENOMIC DNA]</scope>
    <source>
        <strain evidence="5">PCC 8305</strain>
    </source>
</reference>
<proteinExistence type="predicted"/>
<organism evidence="5 6">
    <name type="scientific">Dactylococcopsis salina (strain PCC 8305)</name>
    <name type="common">Myxobactron salinum</name>
    <dbReference type="NCBI Taxonomy" id="13035"/>
    <lineage>
        <taxon>Bacteria</taxon>
        <taxon>Bacillati</taxon>
        <taxon>Cyanobacteriota</taxon>
        <taxon>Cyanophyceae</taxon>
        <taxon>Nodosilineales</taxon>
        <taxon>Cymatolegaceae</taxon>
        <taxon>Dactylococcopsis</taxon>
    </lineage>
</organism>
<dbReference type="Pfam" id="PF13343">
    <property type="entry name" value="SBP_bac_6"/>
    <property type="match status" value="1"/>
</dbReference>
<keyword evidence="3" id="KW-0732">Signal</keyword>
<keyword evidence="6" id="KW-1185">Reference proteome</keyword>
<dbReference type="eggNOG" id="COG0687">
    <property type="taxonomic scope" value="Bacteria"/>
</dbReference>
<dbReference type="AlphaFoldDB" id="K9YT42"/>
<evidence type="ECO:0000313" key="5">
    <source>
        <dbReference type="EMBL" id="AFZ49253.1"/>
    </source>
</evidence>
<dbReference type="EMBL" id="CP003944">
    <property type="protein sequence ID" value="AFZ49253.1"/>
    <property type="molecule type" value="Genomic_DNA"/>
</dbReference>